<feature type="region of interest" description="Disordered" evidence="1">
    <location>
        <begin position="93"/>
        <end position="114"/>
    </location>
</feature>
<feature type="transmembrane region" description="Helical" evidence="2">
    <location>
        <begin position="224"/>
        <end position="249"/>
    </location>
</feature>
<keyword evidence="2" id="KW-0472">Membrane</keyword>
<evidence type="ECO:0000256" key="2">
    <source>
        <dbReference type="SAM" id="Phobius"/>
    </source>
</evidence>
<name>A0A4Z2G386_9TELE</name>
<feature type="transmembrane region" description="Helical" evidence="2">
    <location>
        <begin position="145"/>
        <end position="167"/>
    </location>
</feature>
<reference evidence="3 4" key="1">
    <citation type="submission" date="2019-03" db="EMBL/GenBank/DDBJ databases">
        <title>First draft genome of Liparis tanakae, snailfish: a comprehensive survey of snailfish specific genes.</title>
        <authorList>
            <person name="Kim W."/>
            <person name="Song I."/>
            <person name="Jeong J.-H."/>
            <person name="Kim D."/>
            <person name="Kim S."/>
            <person name="Ryu S."/>
            <person name="Song J.Y."/>
            <person name="Lee S.K."/>
        </authorList>
    </citation>
    <scope>NUCLEOTIDE SEQUENCE [LARGE SCALE GENOMIC DNA]</scope>
    <source>
        <tissue evidence="3">Muscle</tissue>
    </source>
</reference>
<evidence type="ECO:0000256" key="1">
    <source>
        <dbReference type="SAM" id="MobiDB-lite"/>
    </source>
</evidence>
<dbReference type="EMBL" id="SRLO01000762">
    <property type="protein sequence ID" value="TNN47002.1"/>
    <property type="molecule type" value="Genomic_DNA"/>
</dbReference>
<keyword evidence="4" id="KW-1185">Reference proteome</keyword>
<dbReference type="AlphaFoldDB" id="A0A4Z2G386"/>
<comment type="caution">
    <text evidence="3">The sequence shown here is derived from an EMBL/GenBank/DDBJ whole genome shotgun (WGS) entry which is preliminary data.</text>
</comment>
<protein>
    <submittedName>
        <fullName evidence="3">Uncharacterized protein</fullName>
    </submittedName>
</protein>
<gene>
    <name evidence="3" type="ORF">EYF80_042805</name>
</gene>
<evidence type="ECO:0000313" key="4">
    <source>
        <dbReference type="Proteomes" id="UP000314294"/>
    </source>
</evidence>
<dbReference type="Proteomes" id="UP000314294">
    <property type="component" value="Unassembled WGS sequence"/>
</dbReference>
<keyword evidence="2" id="KW-0812">Transmembrane</keyword>
<accession>A0A4Z2G386</accession>
<keyword evidence="2" id="KW-1133">Transmembrane helix</keyword>
<evidence type="ECO:0000313" key="3">
    <source>
        <dbReference type="EMBL" id="TNN47002.1"/>
    </source>
</evidence>
<proteinExistence type="predicted"/>
<sequence>MSTDTELLIVGKTGHDGFGDYGFHLVPQQEVKLSALQPRQNLNQEPDEASASLMKMELRYPPAYRSPGPRDIRDTEDVRVQDRVKGRLGIKSSSVASPVCGPEKAAEGDPAGVGDRSACPVGCAGLLEAWFTAAPLGSGLSGAELCLTPVSLVQLAPVLVVVAWWLFPTTSLPHPPTCLDVAAPGPTLPTDPVTGLAPVLAAAPGPRSGPPSAPGLAAVSTASVAIPLTLVLLLFSTAAFMSALICSLVT</sequence>
<organism evidence="3 4">
    <name type="scientific">Liparis tanakae</name>
    <name type="common">Tanaka's snailfish</name>
    <dbReference type="NCBI Taxonomy" id="230148"/>
    <lineage>
        <taxon>Eukaryota</taxon>
        <taxon>Metazoa</taxon>
        <taxon>Chordata</taxon>
        <taxon>Craniata</taxon>
        <taxon>Vertebrata</taxon>
        <taxon>Euteleostomi</taxon>
        <taxon>Actinopterygii</taxon>
        <taxon>Neopterygii</taxon>
        <taxon>Teleostei</taxon>
        <taxon>Neoteleostei</taxon>
        <taxon>Acanthomorphata</taxon>
        <taxon>Eupercaria</taxon>
        <taxon>Perciformes</taxon>
        <taxon>Cottioidei</taxon>
        <taxon>Cottales</taxon>
        <taxon>Liparidae</taxon>
        <taxon>Liparis</taxon>
    </lineage>
</organism>